<dbReference type="GO" id="GO:0015254">
    <property type="term" value="F:glycerol channel activity"/>
    <property type="evidence" value="ECO:0007669"/>
    <property type="project" value="TreeGrafter"/>
</dbReference>
<keyword evidence="5 8" id="KW-1133">Transmembrane helix</keyword>
<dbReference type="Gene3D" id="1.20.1080.10">
    <property type="entry name" value="Glycerol uptake facilitator protein"/>
    <property type="match status" value="1"/>
</dbReference>
<evidence type="ECO:0000256" key="1">
    <source>
        <dbReference type="ARBA" id="ARBA00004141"/>
    </source>
</evidence>
<evidence type="ECO:0000256" key="7">
    <source>
        <dbReference type="RuleBase" id="RU000477"/>
    </source>
</evidence>
<evidence type="ECO:0000256" key="4">
    <source>
        <dbReference type="ARBA" id="ARBA00022692"/>
    </source>
</evidence>
<evidence type="ECO:0000256" key="2">
    <source>
        <dbReference type="ARBA" id="ARBA00006175"/>
    </source>
</evidence>
<dbReference type="PANTHER" id="PTHR43829">
    <property type="entry name" value="AQUAPORIN OR AQUAGLYCEROPORIN RELATED"/>
    <property type="match status" value="1"/>
</dbReference>
<reference evidence="9 10" key="1">
    <citation type="submission" date="2018-11" db="EMBL/GenBank/DDBJ databases">
        <title>Aerococcus sp. SJQ22, whole genome shotgun sequence.</title>
        <authorList>
            <person name="Sun L."/>
            <person name="Gao X."/>
            <person name="Chen W."/>
            <person name="Huang K."/>
        </authorList>
    </citation>
    <scope>NUCLEOTIDE SEQUENCE [LARGE SCALE GENOMIC DNA]</scope>
    <source>
        <strain evidence="9 10">SJQ22</strain>
    </source>
</reference>
<feature type="transmembrane region" description="Helical" evidence="8">
    <location>
        <begin position="82"/>
        <end position="104"/>
    </location>
</feature>
<dbReference type="InterPro" id="IPR022357">
    <property type="entry name" value="MIP_CS"/>
</dbReference>
<evidence type="ECO:0000256" key="8">
    <source>
        <dbReference type="SAM" id="Phobius"/>
    </source>
</evidence>
<evidence type="ECO:0000256" key="3">
    <source>
        <dbReference type="ARBA" id="ARBA00022448"/>
    </source>
</evidence>
<keyword evidence="4 7" id="KW-0812">Transmembrane</keyword>
<dbReference type="AlphaFoldDB" id="A0A3N4H3Y4"/>
<keyword evidence="10" id="KW-1185">Reference proteome</keyword>
<dbReference type="SUPFAM" id="SSF81338">
    <property type="entry name" value="Aquaporin-like"/>
    <property type="match status" value="1"/>
</dbReference>
<dbReference type="Pfam" id="PF00230">
    <property type="entry name" value="MIP"/>
    <property type="match status" value="1"/>
</dbReference>
<dbReference type="Proteomes" id="UP000273977">
    <property type="component" value="Unassembled WGS sequence"/>
</dbReference>
<comment type="caution">
    <text evidence="9">The sequence shown here is derived from an EMBL/GenBank/DDBJ whole genome shotgun (WGS) entry which is preliminary data.</text>
</comment>
<comment type="subcellular location">
    <subcellularLocation>
        <location evidence="1">Membrane</location>
        <topology evidence="1">Multi-pass membrane protein</topology>
    </subcellularLocation>
</comment>
<evidence type="ECO:0000256" key="6">
    <source>
        <dbReference type="ARBA" id="ARBA00023136"/>
    </source>
</evidence>
<gene>
    <name evidence="9" type="ORF">EF384_06420</name>
</gene>
<feature type="transmembrane region" description="Helical" evidence="8">
    <location>
        <begin position="163"/>
        <end position="184"/>
    </location>
</feature>
<keyword evidence="3 7" id="KW-0813">Transport</keyword>
<dbReference type="PRINTS" id="PR00783">
    <property type="entry name" value="MINTRINSICP"/>
</dbReference>
<feature type="transmembrane region" description="Helical" evidence="8">
    <location>
        <begin position="39"/>
        <end position="61"/>
    </location>
</feature>
<dbReference type="PANTHER" id="PTHR43829:SF9">
    <property type="entry name" value="AQUAPORIN-9"/>
    <property type="match status" value="1"/>
</dbReference>
<dbReference type="PROSITE" id="PS00221">
    <property type="entry name" value="MIP"/>
    <property type="match status" value="1"/>
</dbReference>
<evidence type="ECO:0000313" key="10">
    <source>
        <dbReference type="Proteomes" id="UP000273977"/>
    </source>
</evidence>
<dbReference type="GO" id="GO:0005886">
    <property type="term" value="C:plasma membrane"/>
    <property type="evidence" value="ECO:0007669"/>
    <property type="project" value="TreeGrafter"/>
</dbReference>
<feature type="transmembrane region" description="Helical" evidence="8">
    <location>
        <begin position="131"/>
        <end position="151"/>
    </location>
</feature>
<evidence type="ECO:0000256" key="5">
    <source>
        <dbReference type="ARBA" id="ARBA00022989"/>
    </source>
</evidence>
<dbReference type="OrthoDB" id="9807293at2"/>
<evidence type="ECO:0000313" key="9">
    <source>
        <dbReference type="EMBL" id="RPA59854.1"/>
    </source>
</evidence>
<dbReference type="NCBIfam" id="TIGR00861">
    <property type="entry name" value="MIP"/>
    <property type="match status" value="1"/>
</dbReference>
<dbReference type="EMBL" id="RKMG01000018">
    <property type="protein sequence ID" value="RPA59854.1"/>
    <property type="molecule type" value="Genomic_DNA"/>
</dbReference>
<sequence>MQGFIGELIGTFLLVLLGCGVNAGVNLNKSNSHNSGWIVITMGWAFAVTIGVYASGFLSAAHLNPAVTIAFAVNGSFAWGEVVPYIAGQMVGAILGAVTVWLAYHEQFEATEDKGAILGTFATGPQVQNTVWNLVTEIIGTAVLVIGVMALGANQLADGLNPILVGAIVAAVGLSLGGPTGYAINPARDLGPRIAHAFLPISGKGDSNWSYALVPIVGPIIGAIVAALLYNTVLPL</sequence>
<dbReference type="InterPro" id="IPR023271">
    <property type="entry name" value="Aquaporin-like"/>
</dbReference>
<protein>
    <submittedName>
        <fullName evidence="9">Aquaporin family protein</fullName>
    </submittedName>
</protein>
<name>A0A3N4H3Y4_9LACT</name>
<organism evidence="9 10">
    <name type="scientific">Aerococcus agrisoli</name>
    <dbReference type="NCBI Taxonomy" id="2487350"/>
    <lineage>
        <taxon>Bacteria</taxon>
        <taxon>Bacillati</taxon>
        <taxon>Bacillota</taxon>
        <taxon>Bacilli</taxon>
        <taxon>Lactobacillales</taxon>
        <taxon>Aerococcaceae</taxon>
        <taxon>Aerococcus</taxon>
    </lineage>
</organism>
<keyword evidence="6 8" id="KW-0472">Membrane</keyword>
<dbReference type="RefSeq" id="WP_123780403.1">
    <property type="nucleotide sequence ID" value="NZ_RKMG01000018.1"/>
</dbReference>
<feature type="transmembrane region" description="Helical" evidence="8">
    <location>
        <begin position="209"/>
        <end position="230"/>
    </location>
</feature>
<comment type="similarity">
    <text evidence="2 7">Belongs to the MIP/aquaporin (TC 1.A.8) family.</text>
</comment>
<proteinExistence type="inferred from homology"/>
<dbReference type="InterPro" id="IPR000425">
    <property type="entry name" value="MIP"/>
</dbReference>
<accession>A0A3N4H3Y4</accession>
<dbReference type="InterPro" id="IPR050363">
    <property type="entry name" value="MIP/Aquaporin"/>
</dbReference>